<sequence length="361" mass="40486">TIKGTDISDFILSASFPHGIITEELVCEINLDNSGEDFTNAFKARDTIQFKMDFSDGTTVQFKGEVEEIKAIEGGFFNLKIKGAHFTAQLLDVMVTAEFIGAQISVIKTTLIADHLPDFTSTNVEENETTIDIKFVNKALLDCLIELDIQGDEDTYIDFDKDIHTFKRESKQNLNIHFTPDDSLIQLRGLGTDSAEVRNKITVYGEVGDLPVIHVSEDSASQTTFRTKESVITDNTIIDEAQAKTVGDASQTQLKDPKSQGSVLSLFWTGINPGDKAYVISNPHKIHDLFRIVKFTFRIPEETLEVFFNQERSIPKLFKDRIKKDLAQERIVNPFNMTHSFNFTFDNENKIDGAASADIVV</sequence>
<comment type="caution">
    <text evidence="1">The sequence shown here is derived from an EMBL/GenBank/DDBJ whole genome shotgun (WGS) entry which is preliminary data.</text>
</comment>
<organism evidence="1">
    <name type="scientific">marine sediment metagenome</name>
    <dbReference type="NCBI Taxonomy" id="412755"/>
    <lineage>
        <taxon>unclassified sequences</taxon>
        <taxon>metagenomes</taxon>
        <taxon>ecological metagenomes</taxon>
    </lineage>
</organism>
<feature type="non-terminal residue" evidence="1">
    <location>
        <position position="1"/>
    </location>
</feature>
<dbReference type="AlphaFoldDB" id="A0A0F8ZMF3"/>
<accession>A0A0F8ZMF3</accession>
<protein>
    <submittedName>
        <fullName evidence="1">Uncharacterized protein</fullName>
    </submittedName>
</protein>
<feature type="non-terminal residue" evidence="1">
    <location>
        <position position="361"/>
    </location>
</feature>
<evidence type="ECO:0000313" key="1">
    <source>
        <dbReference type="EMBL" id="KKK61126.1"/>
    </source>
</evidence>
<gene>
    <name evidence="1" type="ORF">LCGC14_3017450</name>
</gene>
<reference evidence="1" key="1">
    <citation type="journal article" date="2015" name="Nature">
        <title>Complex archaea that bridge the gap between prokaryotes and eukaryotes.</title>
        <authorList>
            <person name="Spang A."/>
            <person name="Saw J.H."/>
            <person name="Jorgensen S.L."/>
            <person name="Zaremba-Niedzwiedzka K."/>
            <person name="Martijn J."/>
            <person name="Lind A.E."/>
            <person name="van Eijk R."/>
            <person name="Schleper C."/>
            <person name="Guy L."/>
            <person name="Ettema T.J."/>
        </authorList>
    </citation>
    <scope>NUCLEOTIDE SEQUENCE</scope>
</reference>
<proteinExistence type="predicted"/>
<dbReference type="EMBL" id="LAZR01062629">
    <property type="protein sequence ID" value="KKK61126.1"/>
    <property type="molecule type" value="Genomic_DNA"/>
</dbReference>
<name>A0A0F8ZMF3_9ZZZZ</name>